<dbReference type="AlphaFoldDB" id="A0A498SK00"/>
<dbReference type="STRING" id="6277.A0A498SK00"/>
<evidence type="ECO:0000313" key="1">
    <source>
        <dbReference type="EMBL" id="VBB33957.1"/>
    </source>
</evidence>
<gene>
    <name evidence="1" type="ORF">NAV_LOCUS8748</name>
</gene>
<proteinExistence type="predicted"/>
<feature type="non-terminal residue" evidence="1">
    <location>
        <position position="154"/>
    </location>
</feature>
<dbReference type="EMBL" id="UPTC01002874">
    <property type="protein sequence ID" value="VBB33957.1"/>
    <property type="molecule type" value="Genomic_DNA"/>
</dbReference>
<reference evidence="1 2" key="1">
    <citation type="submission" date="2018-08" db="EMBL/GenBank/DDBJ databases">
        <authorList>
            <person name="Laetsch R D."/>
            <person name="Stevens L."/>
            <person name="Kumar S."/>
            <person name="Blaxter L. M."/>
        </authorList>
    </citation>
    <scope>NUCLEOTIDE SEQUENCE [LARGE SCALE GENOMIC DNA]</scope>
</reference>
<accession>A0A498SK00</accession>
<sequence>MRNICRLRDFPERVKSKGFLSSVFDIEVLPALPVLELKTSLSRAPISEDDVEPTAEITVYSGQTFEHSVSLVNTSETITIRNVNLVVRQPKVCGGPCMIEIANTEWLEDNVNSIQLKRIEPLERKQIKFRIFGIDPSAMAEDDSQKERNRDAEV</sequence>
<keyword evidence="2" id="KW-1185">Reference proteome</keyword>
<name>A0A498SK00_ACAVI</name>
<evidence type="ECO:0000313" key="2">
    <source>
        <dbReference type="Proteomes" id="UP000276991"/>
    </source>
</evidence>
<protein>
    <submittedName>
        <fullName evidence="1">Uncharacterized protein</fullName>
    </submittedName>
</protein>
<dbReference type="Proteomes" id="UP000276991">
    <property type="component" value="Unassembled WGS sequence"/>
</dbReference>
<dbReference type="OrthoDB" id="27962at2759"/>
<organism evidence="1 2">
    <name type="scientific">Acanthocheilonema viteae</name>
    <name type="common">Filarial nematode worm</name>
    <name type="synonym">Dipetalonema viteae</name>
    <dbReference type="NCBI Taxonomy" id="6277"/>
    <lineage>
        <taxon>Eukaryota</taxon>
        <taxon>Metazoa</taxon>
        <taxon>Ecdysozoa</taxon>
        <taxon>Nematoda</taxon>
        <taxon>Chromadorea</taxon>
        <taxon>Rhabditida</taxon>
        <taxon>Spirurina</taxon>
        <taxon>Spiruromorpha</taxon>
        <taxon>Filarioidea</taxon>
        <taxon>Onchocercidae</taxon>
        <taxon>Acanthocheilonema</taxon>
    </lineage>
</organism>